<dbReference type="PROSITE" id="PS51352">
    <property type="entry name" value="THIOREDOXIN_2"/>
    <property type="match status" value="1"/>
</dbReference>
<dbReference type="InterPro" id="IPR003782">
    <property type="entry name" value="SCO1/SenC"/>
</dbReference>
<dbReference type="AlphaFoldDB" id="A0A2W5PXQ0"/>
<dbReference type="Proteomes" id="UP000249417">
    <property type="component" value="Unassembled WGS sequence"/>
</dbReference>
<dbReference type="InterPro" id="IPR036249">
    <property type="entry name" value="Thioredoxin-like_sf"/>
</dbReference>
<comment type="caution">
    <text evidence="6">The sequence shown here is derived from an EMBL/GenBank/DDBJ whole genome shotgun (WGS) entry which is preliminary data.</text>
</comment>
<dbReference type="SUPFAM" id="SSF52833">
    <property type="entry name" value="Thioredoxin-like"/>
    <property type="match status" value="1"/>
</dbReference>
<protein>
    <submittedName>
        <fullName evidence="6">SCO family protein</fullName>
    </submittedName>
</protein>
<organism evidence="6 7">
    <name type="scientific">Micavibrio aeruginosavorus</name>
    <dbReference type="NCBI Taxonomy" id="349221"/>
    <lineage>
        <taxon>Bacteria</taxon>
        <taxon>Pseudomonadati</taxon>
        <taxon>Bdellovibrionota</taxon>
        <taxon>Bdellovibrionia</taxon>
        <taxon>Bdellovibrionales</taxon>
        <taxon>Pseudobdellovibrionaceae</taxon>
        <taxon>Micavibrio</taxon>
    </lineage>
</organism>
<sequence length="210" mass="23139">MTQTRMIILLLAALAGLVLAGAIAYFQLSADVKSEPGDLIAVTSDAFGGPFSLVDQNNQPVSEKSWPDQYKLIYFGFTYCPAICPTELGKITAAMNTLGDVGKKIQPIFVTVDPERDTPAKMKDYVTLFHPSLVGLSGTPEQVKEMLKAYKIYAAKRQDPSMSDYTMDHSSFIYFIAPDGRLLQIFKMDDDAAAMSKTISQWMAQESAQK</sequence>
<gene>
    <name evidence="6" type="ORF">DI551_03700</name>
</gene>
<reference evidence="6 7" key="1">
    <citation type="submission" date="2017-08" db="EMBL/GenBank/DDBJ databases">
        <title>Infants hospitalized years apart are colonized by the same room-sourced microbial strains.</title>
        <authorList>
            <person name="Brooks B."/>
            <person name="Olm M.R."/>
            <person name="Firek B.A."/>
            <person name="Baker R."/>
            <person name="Thomas B.C."/>
            <person name="Morowitz M.J."/>
            <person name="Banfield J.F."/>
        </authorList>
    </citation>
    <scope>NUCLEOTIDE SEQUENCE [LARGE SCALE GENOMIC DNA]</scope>
    <source>
        <strain evidence="6">S2_005_002_R2_29</strain>
    </source>
</reference>
<dbReference type="Pfam" id="PF02630">
    <property type="entry name" value="SCO1-SenC"/>
    <property type="match status" value="1"/>
</dbReference>
<dbReference type="GO" id="GO:0046872">
    <property type="term" value="F:metal ion binding"/>
    <property type="evidence" value="ECO:0007669"/>
    <property type="project" value="UniProtKB-KW"/>
</dbReference>
<dbReference type="Gene3D" id="3.40.30.10">
    <property type="entry name" value="Glutaredoxin"/>
    <property type="match status" value="1"/>
</dbReference>
<feature type="binding site" evidence="3">
    <location>
        <position position="169"/>
    </location>
    <ligand>
        <name>Cu cation</name>
        <dbReference type="ChEBI" id="CHEBI:23378"/>
    </ligand>
</feature>
<keyword evidence="2 3" id="KW-0186">Copper</keyword>
<evidence type="ECO:0000256" key="3">
    <source>
        <dbReference type="PIRSR" id="PIRSR603782-1"/>
    </source>
</evidence>
<evidence type="ECO:0000313" key="6">
    <source>
        <dbReference type="EMBL" id="PZQ47243.1"/>
    </source>
</evidence>
<evidence type="ECO:0000313" key="7">
    <source>
        <dbReference type="Proteomes" id="UP000249417"/>
    </source>
</evidence>
<dbReference type="EMBL" id="QFQB01000015">
    <property type="protein sequence ID" value="PZQ47243.1"/>
    <property type="molecule type" value="Genomic_DNA"/>
</dbReference>
<dbReference type="CDD" id="cd02968">
    <property type="entry name" value="SCO"/>
    <property type="match status" value="1"/>
</dbReference>
<feature type="binding site" evidence="3">
    <location>
        <position position="80"/>
    </location>
    <ligand>
        <name>Cu cation</name>
        <dbReference type="ChEBI" id="CHEBI:23378"/>
    </ligand>
</feature>
<feature type="disulfide bond" description="Redox-active" evidence="4">
    <location>
        <begin position="80"/>
        <end position="84"/>
    </location>
</feature>
<dbReference type="FunFam" id="3.40.30.10:FF:000013">
    <property type="entry name" value="Blast:Protein SCO1 homolog, mitochondrial"/>
    <property type="match status" value="1"/>
</dbReference>
<evidence type="ECO:0000256" key="2">
    <source>
        <dbReference type="ARBA" id="ARBA00023008"/>
    </source>
</evidence>
<feature type="domain" description="Thioredoxin" evidence="5">
    <location>
        <begin position="42"/>
        <end position="208"/>
    </location>
</feature>
<evidence type="ECO:0000259" key="5">
    <source>
        <dbReference type="PROSITE" id="PS51352"/>
    </source>
</evidence>
<comment type="similarity">
    <text evidence="1">Belongs to the SCO1/2 family.</text>
</comment>
<dbReference type="InterPro" id="IPR013766">
    <property type="entry name" value="Thioredoxin_domain"/>
</dbReference>
<evidence type="ECO:0000256" key="4">
    <source>
        <dbReference type="PIRSR" id="PIRSR603782-2"/>
    </source>
</evidence>
<keyword evidence="4" id="KW-1015">Disulfide bond</keyword>
<proteinExistence type="inferred from homology"/>
<feature type="binding site" evidence="3">
    <location>
        <position position="84"/>
    </location>
    <ligand>
        <name>Cu cation</name>
        <dbReference type="ChEBI" id="CHEBI:23378"/>
    </ligand>
</feature>
<dbReference type="PANTHER" id="PTHR12151">
    <property type="entry name" value="ELECTRON TRANSPORT PROTIN SCO1/SENC FAMILY MEMBER"/>
    <property type="match status" value="1"/>
</dbReference>
<dbReference type="PANTHER" id="PTHR12151:SF25">
    <property type="entry name" value="LINALOOL DEHYDRATASE_ISOMERASE DOMAIN-CONTAINING PROTEIN"/>
    <property type="match status" value="1"/>
</dbReference>
<evidence type="ECO:0000256" key="1">
    <source>
        <dbReference type="ARBA" id="ARBA00010996"/>
    </source>
</evidence>
<accession>A0A2W5PXQ0</accession>
<keyword evidence="3" id="KW-0479">Metal-binding</keyword>
<name>A0A2W5PXQ0_9BACT</name>